<dbReference type="InterPro" id="IPR001466">
    <property type="entry name" value="Beta-lactam-related"/>
</dbReference>
<dbReference type="PROSITE" id="PS51257">
    <property type="entry name" value="PROKAR_LIPOPROTEIN"/>
    <property type="match status" value="1"/>
</dbReference>
<dbReference type="InterPro" id="IPR012338">
    <property type="entry name" value="Beta-lactam/transpept-like"/>
</dbReference>
<comment type="caution">
    <text evidence="3">The sequence shown here is derived from an EMBL/GenBank/DDBJ whole genome shotgun (WGS) entry which is preliminary data.</text>
</comment>
<dbReference type="InterPro" id="IPR050491">
    <property type="entry name" value="AmpC-like"/>
</dbReference>
<evidence type="ECO:0000313" key="4">
    <source>
        <dbReference type="Proteomes" id="UP000438182"/>
    </source>
</evidence>
<dbReference type="Proteomes" id="UP000438182">
    <property type="component" value="Unassembled WGS sequence"/>
</dbReference>
<dbReference type="RefSeq" id="WP_160423497.1">
    <property type="nucleotide sequence ID" value="NZ_WSTA01000020.1"/>
</dbReference>
<dbReference type="SUPFAM" id="SSF56601">
    <property type="entry name" value="beta-lactamase/transpeptidase-like"/>
    <property type="match status" value="1"/>
</dbReference>
<feature type="region of interest" description="Disordered" evidence="1">
    <location>
        <begin position="37"/>
        <end position="56"/>
    </location>
</feature>
<dbReference type="PANTHER" id="PTHR46825">
    <property type="entry name" value="D-ALANYL-D-ALANINE-CARBOXYPEPTIDASE/ENDOPEPTIDASE AMPH"/>
    <property type="match status" value="1"/>
</dbReference>
<proteinExistence type="predicted"/>
<keyword evidence="4" id="KW-1185">Reference proteome</keyword>
<dbReference type="Pfam" id="PF00144">
    <property type="entry name" value="Beta-lactamase"/>
    <property type="match status" value="1"/>
</dbReference>
<feature type="region of interest" description="Disordered" evidence="1">
    <location>
        <begin position="269"/>
        <end position="306"/>
    </location>
</feature>
<dbReference type="GO" id="GO:0016787">
    <property type="term" value="F:hydrolase activity"/>
    <property type="evidence" value="ECO:0007669"/>
    <property type="project" value="UniProtKB-KW"/>
</dbReference>
<gene>
    <name evidence="3" type="ORF">GB864_06295</name>
</gene>
<reference evidence="3 4" key="1">
    <citation type="submission" date="2019-12" db="EMBL/GenBank/DDBJ databases">
        <authorList>
            <person name="Kim Y.S."/>
        </authorList>
    </citation>
    <scope>NUCLEOTIDE SEQUENCE [LARGE SCALE GENOMIC DNA]</scope>
    <source>
        <strain evidence="3 4">MMS17-SY077</strain>
    </source>
</reference>
<feature type="domain" description="Beta-lactamase-related" evidence="2">
    <location>
        <begin position="88"/>
        <end position="398"/>
    </location>
</feature>
<sequence>MARDDANADRTRSTSPSGILALVLACGLASGLAGCSTPVEPAPSEPPATETAVETPEPCVEDPVAVADRPVGPATLNPLDTGIAAQLDGTVQDALADTAADGAVVGVRTPDGTWTAAFGLADPAFGIPMTVGTHTRLGSVTTAFTTTLLLQLEQQGVLALDDPVSTYVPGVPNGESITLRQLADGTSGLADYSRGTDLAAARDADPRTVFTPQQLLDAAFAEPSVAAPGAEATGSPTDAVLLGVVLEAATGTDVGTLYGTGILGPLGLEQTSWPGDSPELPAPDASGATWQGDAATPESPSDATSWNPSWAFASGALVGEIGDLLDWGRAAGTGQGVLDRDHAIARLAFPDGDAQALGLTCMDGWIGADGSIAGYSTSVYYDTTTDTTVAVQTNTDLGTGDCTEIGAPLENDADLPCRTAAMRIFVALSETMGHEFVPLAEQGTSETP</sequence>
<evidence type="ECO:0000259" key="2">
    <source>
        <dbReference type="Pfam" id="PF00144"/>
    </source>
</evidence>
<keyword evidence="3" id="KW-0378">Hydrolase</keyword>
<organism evidence="3 4">
    <name type="scientific">Agromyces seonyuensis</name>
    <dbReference type="NCBI Taxonomy" id="2662446"/>
    <lineage>
        <taxon>Bacteria</taxon>
        <taxon>Bacillati</taxon>
        <taxon>Actinomycetota</taxon>
        <taxon>Actinomycetes</taxon>
        <taxon>Micrococcales</taxon>
        <taxon>Microbacteriaceae</taxon>
        <taxon>Agromyces</taxon>
    </lineage>
</organism>
<protein>
    <submittedName>
        <fullName evidence="3">Serine hydrolase</fullName>
    </submittedName>
</protein>
<dbReference type="AlphaFoldDB" id="A0A6I4P428"/>
<evidence type="ECO:0000256" key="1">
    <source>
        <dbReference type="SAM" id="MobiDB-lite"/>
    </source>
</evidence>
<dbReference type="EMBL" id="WSTA01000020">
    <property type="protein sequence ID" value="MWB98157.1"/>
    <property type="molecule type" value="Genomic_DNA"/>
</dbReference>
<accession>A0A6I4P428</accession>
<name>A0A6I4P428_9MICO</name>
<dbReference type="Gene3D" id="3.40.710.10">
    <property type="entry name" value="DD-peptidase/beta-lactamase superfamily"/>
    <property type="match status" value="1"/>
</dbReference>
<evidence type="ECO:0000313" key="3">
    <source>
        <dbReference type="EMBL" id="MWB98157.1"/>
    </source>
</evidence>
<feature type="compositionally biased region" description="Low complexity" evidence="1">
    <location>
        <begin position="47"/>
        <end position="56"/>
    </location>
</feature>
<dbReference type="PANTHER" id="PTHR46825:SF7">
    <property type="entry name" value="D-ALANYL-D-ALANINE CARBOXYPEPTIDASE"/>
    <property type="match status" value="1"/>
</dbReference>